<name>A0A1S9ZKB8_9GAMM</name>
<gene>
    <name evidence="1" type="ORF">B0180_05485</name>
</gene>
<dbReference type="InterPro" id="IPR019276">
    <property type="entry name" value="DUF2303"/>
</dbReference>
<sequence length="273" mass="30626">MSNLKEMSDAAVGATLADPVAYPIEGINAISHNEHTKITDLERYQDGRNRARGKFVTYHIAQFAHFVSNYGVPAHTVVFVNDVEMDALALLDFGHDDYVMGKCEYHATCQARKTPVFETLSKNNRNRISHRNFIDLLIDWSPVLTAYNANNEIIRITDAITALRSIDIKATATANSEVQDMSESRSKFEQVSAKTANNNTPVRFVVEDACYESLPLRQIALRLAIDTQGGEPEFKLIIDGLELLERERTRVFADLIQDAIGEEYDVLIGEFSP</sequence>
<dbReference type="Pfam" id="PF10065">
    <property type="entry name" value="DUF2303"/>
    <property type="match status" value="1"/>
</dbReference>
<dbReference type="EMBL" id="MUXT01000006">
    <property type="protein sequence ID" value="OOR83894.1"/>
    <property type="molecule type" value="Genomic_DNA"/>
</dbReference>
<comment type="caution">
    <text evidence="1">The sequence shown here is derived from an EMBL/GenBank/DDBJ whole genome shotgun (WGS) entry which is preliminary data.</text>
</comment>
<evidence type="ECO:0000313" key="1">
    <source>
        <dbReference type="EMBL" id="OOR83894.1"/>
    </source>
</evidence>
<accession>A0A1S9ZKB8</accession>
<dbReference type="Proteomes" id="UP000190322">
    <property type="component" value="Unassembled WGS sequence"/>
</dbReference>
<protein>
    <recommendedName>
        <fullName evidence="3">DUF2303 domain-containing protein</fullName>
    </recommendedName>
</protein>
<dbReference type="RefSeq" id="WP_078256030.1">
    <property type="nucleotide sequence ID" value="NZ_MUXT01000006.1"/>
</dbReference>
<evidence type="ECO:0000313" key="2">
    <source>
        <dbReference type="Proteomes" id="UP000190322"/>
    </source>
</evidence>
<evidence type="ECO:0008006" key="3">
    <source>
        <dbReference type="Google" id="ProtNLM"/>
    </source>
</evidence>
<proteinExistence type="predicted"/>
<reference evidence="1 2" key="1">
    <citation type="submission" date="2017-02" db="EMBL/GenBank/DDBJ databases">
        <title>Draft genome sequence of Moraxella canis CCUG 8415A type strain.</title>
        <authorList>
            <person name="Engstrom-Jakobsson H."/>
            <person name="Salva-Serra F."/>
            <person name="Thorell K."/>
            <person name="Gonzales-Siles L."/>
            <person name="Karlsson R."/>
            <person name="Boulund F."/>
            <person name="Engstrand L."/>
            <person name="Moore E."/>
        </authorList>
    </citation>
    <scope>NUCLEOTIDE SEQUENCE [LARGE SCALE GENOMIC DNA]</scope>
    <source>
        <strain evidence="1 2">CCUG 8415A</strain>
    </source>
</reference>
<organism evidence="1 2">
    <name type="scientific">Moraxella canis</name>
    <dbReference type="NCBI Taxonomy" id="90239"/>
    <lineage>
        <taxon>Bacteria</taxon>
        <taxon>Pseudomonadati</taxon>
        <taxon>Pseudomonadota</taxon>
        <taxon>Gammaproteobacteria</taxon>
        <taxon>Moraxellales</taxon>
        <taxon>Moraxellaceae</taxon>
        <taxon>Moraxella</taxon>
    </lineage>
</organism>
<dbReference type="AlphaFoldDB" id="A0A1S9ZKB8"/>